<keyword evidence="5 12" id="KW-0808">Transferase</keyword>
<evidence type="ECO:0000256" key="7">
    <source>
        <dbReference type="ARBA" id="ARBA00022984"/>
    </source>
</evidence>
<keyword evidence="12" id="KW-0670">Pyruvate</keyword>
<sequence>MAESKLVIEGGHPLQGEIRIQGAKNSVLPLLSAVVLCDEDVVLERCPALSDVYAASRILTHLGCRCSFRDGKMEIRNGGISRSEIPEAMMHEMRSSITFLGPLLSRTGSCTLYLPGGCELGPRPIDMHLHALRQMGAEIHETHGMLRLQGRLRGTDLYLPFPSVGATENIMLAAVLAQGQTRIHNAAREPEIRDLAEFLAACGAKISGAGTDTVIIDGVERLHGCVYRVMPDRIVAATYLSAAAAAGGSVCIQDCCPEDLTAVTEVLRQMGCRVYCHESRIYLQSSLPLHAAPYIRTMPHPGFPTDAQALLMAAHCKARGSCMFEETIFDSRYRHVDDLIRMGADIRLSGRAAVVHGVQKLSGTTVHATDLRGGAAMLIAGLTADGITELTELSHLDRGYEDPEGVLRSLGAKIERIT</sequence>
<dbReference type="PANTHER" id="PTHR43783">
    <property type="entry name" value="UDP-N-ACETYLGLUCOSAMINE 1-CARBOXYVINYLTRANSFERASE"/>
    <property type="match status" value="1"/>
</dbReference>
<dbReference type="GO" id="GO:0008760">
    <property type="term" value="F:UDP-N-acetylglucosamine 1-carboxyvinyltransferase activity"/>
    <property type="evidence" value="ECO:0007669"/>
    <property type="project" value="UniProtKB-UniRule"/>
</dbReference>
<name>D4LDA6_RUMC1</name>
<comment type="function">
    <text evidence="12">Cell wall formation. Adds enolpyruvyl to UDP-N-acetylglucosamine.</text>
</comment>
<dbReference type="NCBIfam" id="NF006873">
    <property type="entry name" value="PRK09369.1"/>
    <property type="match status" value="1"/>
</dbReference>
<feature type="binding site" evidence="12">
    <location>
        <position position="306"/>
    </location>
    <ligand>
        <name>UDP-N-acetyl-alpha-D-glucosamine</name>
        <dbReference type="ChEBI" id="CHEBI:57705"/>
    </ligand>
</feature>
<comment type="subcellular location">
    <subcellularLocation>
        <location evidence="1 12">Cytoplasm</location>
    </subcellularLocation>
</comment>
<dbReference type="GO" id="GO:0009252">
    <property type="term" value="P:peptidoglycan biosynthetic process"/>
    <property type="evidence" value="ECO:0007669"/>
    <property type="project" value="UniProtKB-UniRule"/>
</dbReference>
<evidence type="ECO:0000256" key="1">
    <source>
        <dbReference type="ARBA" id="ARBA00004496"/>
    </source>
</evidence>
<dbReference type="CDD" id="cd01555">
    <property type="entry name" value="UdpNAET"/>
    <property type="match status" value="1"/>
</dbReference>
<feature type="binding site" evidence="12">
    <location>
        <position position="328"/>
    </location>
    <ligand>
        <name>UDP-N-acetyl-alpha-D-glucosamine</name>
        <dbReference type="ChEBI" id="CHEBI:57705"/>
    </ligand>
</feature>
<feature type="domain" description="Enolpyruvate transferase" evidence="13">
    <location>
        <begin position="9"/>
        <end position="403"/>
    </location>
</feature>
<keyword evidence="7 12" id="KW-0573">Peptidoglycan synthesis</keyword>
<dbReference type="KEGG" id="rch:RUM_15070"/>
<comment type="similarity">
    <text evidence="10 12">Belongs to the EPSP synthase family. MurA subfamily.</text>
</comment>
<keyword evidence="9 12" id="KW-0961">Cell wall biogenesis/degradation</keyword>
<dbReference type="InterPro" id="IPR005750">
    <property type="entry name" value="UDP_GlcNAc_COvinyl_MurA"/>
</dbReference>
<dbReference type="Proteomes" id="UP000007054">
    <property type="component" value="Chromosome"/>
</dbReference>
<evidence type="ECO:0000256" key="6">
    <source>
        <dbReference type="ARBA" id="ARBA00022960"/>
    </source>
</evidence>
<dbReference type="UniPathway" id="UPA00219"/>
<dbReference type="NCBIfam" id="TIGR01072">
    <property type="entry name" value="murA"/>
    <property type="match status" value="1"/>
</dbReference>
<keyword evidence="8 12" id="KW-0131">Cell cycle</keyword>
<feature type="modified residue" description="2-(S-cysteinyl)pyruvic acid O-phosphothioketal" evidence="12">
    <location>
        <position position="118"/>
    </location>
</feature>
<dbReference type="PANTHER" id="PTHR43783:SF1">
    <property type="entry name" value="UDP-N-ACETYLGLUCOSAMINE 1-CARBOXYVINYLTRANSFERASE"/>
    <property type="match status" value="1"/>
</dbReference>
<dbReference type="STRING" id="213810.RUM_15070"/>
<evidence type="ECO:0000256" key="3">
    <source>
        <dbReference type="ARBA" id="ARBA00022490"/>
    </source>
</evidence>
<feature type="binding site" evidence="12">
    <location>
        <begin position="24"/>
        <end position="25"/>
    </location>
    <ligand>
        <name>phosphoenolpyruvate</name>
        <dbReference type="ChEBI" id="CHEBI:58702"/>
    </ligand>
</feature>
<dbReference type="Pfam" id="PF00275">
    <property type="entry name" value="EPSP_synthase"/>
    <property type="match status" value="1"/>
</dbReference>
<dbReference type="BioCyc" id="RCHA213810:RUM_RS07335-MONOMER"/>
<dbReference type="GO" id="GO:0008360">
    <property type="term" value="P:regulation of cell shape"/>
    <property type="evidence" value="ECO:0007669"/>
    <property type="project" value="UniProtKB-KW"/>
</dbReference>
<evidence type="ECO:0000256" key="2">
    <source>
        <dbReference type="ARBA" id="ARBA00004752"/>
    </source>
</evidence>
<accession>D4LDA6</accession>
<dbReference type="GO" id="GO:0005737">
    <property type="term" value="C:cytoplasm"/>
    <property type="evidence" value="ECO:0007669"/>
    <property type="project" value="UniProtKB-SubCell"/>
</dbReference>
<dbReference type="EMBL" id="FP929052">
    <property type="protein sequence ID" value="CBL17601.1"/>
    <property type="molecule type" value="Genomic_DNA"/>
</dbReference>
<evidence type="ECO:0000313" key="14">
    <source>
        <dbReference type="EMBL" id="CBL17601.1"/>
    </source>
</evidence>
<evidence type="ECO:0000259" key="13">
    <source>
        <dbReference type="Pfam" id="PF00275"/>
    </source>
</evidence>
<dbReference type="AlphaFoldDB" id="D4LDA6"/>
<dbReference type="GO" id="GO:0071555">
    <property type="term" value="P:cell wall organization"/>
    <property type="evidence" value="ECO:0007669"/>
    <property type="project" value="UniProtKB-KW"/>
</dbReference>
<organism evidence="14 15">
    <name type="scientific">Ruminococcus champanellensis (strain DSM 18848 / JCM 17042 / KCTC 15320 / 18P13)</name>
    <dbReference type="NCBI Taxonomy" id="213810"/>
    <lineage>
        <taxon>Bacteria</taxon>
        <taxon>Bacillati</taxon>
        <taxon>Bacillota</taxon>
        <taxon>Clostridia</taxon>
        <taxon>Eubacteriales</taxon>
        <taxon>Oscillospiraceae</taxon>
        <taxon>Ruminococcus</taxon>
    </lineage>
</organism>
<proteinExistence type="inferred from homology"/>
<evidence type="ECO:0000256" key="12">
    <source>
        <dbReference type="HAMAP-Rule" id="MF_00111"/>
    </source>
</evidence>
<dbReference type="GeneID" id="83156227"/>
<keyword evidence="15" id="KW-1185">Reference proteome</keyword>
<dbReference type="GO" id="GO:0051301">
    <property type="term" value="P:cell division"/>
    <property type="evidence" value="ECO:0007669"/>
    <property type="project" value="UniProtKB-KW"/>
</dbReference>
<evidence type="ECO:0000256" key="10">
    <source>
        <dbReference type="ARBA" id="ARBA00038367"/>
    </source>
</evidence>
<evidence type="ECO:0000256" key="9">
    <source>
        <dbReference type="ARBA" id="ARBA00023316"/>
    </source>
</evidence>
<dbReference type="EC" id="2.5.1.7" evidence="12"/>
<evidence type="ECO:0000256" key="11">
    <source>
        <dbReference type="ARBA" id="ARBA00047527"/>
    </source>
</evidence>
<dbReference type="PATRIC" id="fig|213810.4.peg.1404"/>
<keyword evidence="3 12" id="KW-0963">Cytoplasm</keyword>
<dbReference type="GO" id="GO:0019277">
    <property type="term" value="P:UDP-N-acetylgalactosamine biosynthetic process"/>
    <property type="evidence" value="ECO:0007669"/>
    <property type="project" value="InterPro"/>
</dbReference>
<feature type="binding site" evidence="12">
    <location>
        <position position="94"/>
    </location>
    <ligand>
        <name>UDP-N-acetyl-alpha-D-glucosamine</name>
        <dbReference type="ChEBI" id="CHEBI:57705"/>
    </ligand>
</feature>
<gene>
    <name evidence="12" type="primary">murA</name>
    <name evidence="14" type="ordered locus">RUM_15070</name>
</gene>
<dbReference type="HOGENOM" id="CLU_027387_0_0_9"/>
<comment type="pathway">
    <text evidence="2 12">Cell wall biogenesis; peptidoglycan biosynthesis.</text>
</comment>
<comment type="caution">
    <text evidence="12">Lacks conserved residue(s) required for the propagation of feature annotation.</text>
</comment>
<evidence type="ECO:0000256" key="4">
    <source>
        <dbReference type="ARBA" id="ARBA00022618"/>
    </source>
</evidence>
<evidence type="ECO:0000256" key="5">
    <source>
        <dbReference type="ARBA" id="ARBA00022679"/>
    </source>
</evidence>
<dbReference type="InterPro" id="IPR036968">
    <property type="entry name" value="Enolpyruvate_Tfrase_sf"/>
</dbReference>
<dbReference type="Gene3D" id="3.65.10.10">
    <property type="entry name" value="Enolpyruvate transferase domain"/>
    <property type="match status" value="2"/>
</dbReference>
<dbReference type="InterPro" id="IPR001986">
    <property type="entry name" value="Enolpyruvate_Tfrase_dom"/>
</dbReference>
<evidence type="ECO:0000256" key="8">
    <source>
        <dbReference type="ARBA" id="ARBA00023306"/>
    </source>
</evidence>
<keyword evidence="4 12" id="KW-0132">Cell division</keyword>
<dbReference type="HAMAP" id="MF_00111">
    <property type="entry name" value="MurA"/>
    <property type="match status" value="1"/>
</dbReference>
<evidence type="ECO:0000313" key="15">
    <source>
        <dbReference type="Proteomes" id="UP000007054"/>
    </source>
</evidence>
<reference evidence="14 15" key="1">
    <citation type="submission" date="2010-03" db="EMBL/GenBank/DDBJ databases">
        <title>The genome sequence of Ruminococcus sp. 18P13.</title>
        <authorList>
            <consortium name="metaHIT consortium -- http://www.metahit.eu/"/>
            <person name="Pajon A."/>
            <person name="Turner K."/>
            <person name="Parkhill J."/>
            <person name="Bernalier A."/>
        </authorList>
    </citation>
    <scope>NUCLEOTIDE SEQUENCE [LARGE SCALE GENOMIC DNA]</scope>
    <source>
        <strain evidence="15">DSM 18848 / JCM 17042 / 18P13</strain>
    </source>
</reference>
<dbReference type="RefSeq" id="WP_015558507.1">
    <property type="nucleotide sequence ID" value="NC_021039.1"/>
</dbReference>
<protein>
    <recommendedName>
        <fullName evidence="12">UDP-N-acetylglucosamine 1-carboxyvinyltransferase</fullName>
        <ecNumber evidence="12">2.5.1.7</ecNumber>
    </recommendedName>
    <alternativeName>
        <fullName evidence="12">Enoylpyruvate transferase</fullName>
    </alternativeName>
    <alternativeName>
        <fullName evidence="12">UDP-N-acetylglucosamine enolpyruvyl transferase</fullName>
        <shortName evidence="12">EPT</shortName>
    </alternativeName>
</protein>
<feature type="active site" description="Proton donor" evidence="12">
    <location>
        <position position="118"/>
    </location>
</feature>
<dbReference type="InterPro" id="IPR013792">
    <property type="entry name" value="RNA3'P_cycl/enolpyr_Trfase_a/b"/>
</dbReference>
<keyword evidence="6 12" id="KW-0133">Cell shape</keyword>
<comment type="catalytic activity">
    <reaction evidence="11 12">
        <text>phosphoenolpyruvate + UDP-N-acetyl-alpha-D-glucosamine = UDP-N-acetyl-3-O-(1-carboxyvinyl)-alpha-D-glucosamine + phosphate</text>
        <dbReference type="Rhea" id="RHEA:18681"/>
        <dbReference type="ChEBI" id="CHEBI:43474"/>
        <dbReference type="ChEBI" id="CHEBI:57705"/>
        <dbReference type="ChEBI" id="CHEBI:58702"/>
        <dbReference type="ChEBI" id="CHEBI:68483"/>
        <dbReference type="EC" id="2.5.1.7"/>
    </reaction>
</comment>
<dbReference type="SUPFAM" id="SSF55205">
    <property type="entry name" value="EPT/RTPC-like"/>
    <property type="match status" value="1"/>
</dbReference>
<dbReference type="InterPro" id="IPR050068">
    <property type="entry name" value="MurA_subfamily"/>
</dbReference>